<name>A0AAD7ZH70_DIPPU</name>
<dbReference type="Proteomes" id="UP001233999">
    <property type="component" value="Unassembled WGS sequence"/>
</dbReference>
<keyword evidence="1" id="KW-0732">Signal</keyword>
<reference evidence="2" key="2">
    <citation type="submission" date="2023-05" db="EMBL/GenBank/DDBJ databases">
        <authorList>
            <person name="Fouks B."/>
        </authorList>
    </citation>
    <scope>NUCLEOTIDE SEQUENCE</scope>
    <source>
        <strain evidence="2">Stay&amp;Tobe</strain>
        <tissue evidence="2">Testes</tissue>
    </source>
</reference>
<evidence type="ECO:0000256" key="1">
    <source>
        <dbReference type="SAM" id="SignalP"/>
    </source>
</evidence>
<comment type="caution">
    <text evidence="2">The sequence shown here is derived from an EMBL/GenBank/DDBJ whole genome shotgun (WGS) entry which is preliminary data.</text>
</comment>
<evidence type="ECO:0000313" key="2">
    <source>
        <dbReference type="EMBL" id="KAJ9580237.1"/>
    </source>
</evidence>
<keyword evidence="3" id="KW-1185">Reference proteome</keyword>
<dbReference type="AlphaFoldDB" id="A0AAD7ZH70"/>
<evidence type="ECO:0000313" key="3">
    <source>
        <dbReference type="Proteomes" id="UP001233999"/>
    </source>
</evidence>
<feature type="chain" id="PRO_5042271455" evidence="1">
    <location>
        <begin position="20"/>
        <end position="182"/>
    </location>
</feature>
<organism evidence="2 3">
    <name type="scientific">Diploptera punctata</name>
    <name type="common">Pacific beetle cockroach</name>
    <dbReference type="NCBI Taxonomy" id="6984"/>
    <lineage>
        <taxon>Eukaryota</taxon>
        <taxon>Metazoa</taxon>
        <taxon>Ecdysozoa</taxon>
        <taxon>Arthropoda</taxon>
        <taxon>Hexapoda</taxon>
        <taxon>Insecta</taxon>
        <taxon>Pterygota</taxon>
        <taxon>Neoptera</taxon>
        <taxon>Polyneoptera</taxon>
        <taxon>Dictyoptera</taxon>
        <taxon>Blattodea</taxon>
        <taxon>Blaberoidea</taxon>
        <taxon>Blaberidae</taxon>
        <taxon>Diplopterinae</taxon>
        <taxon>Diploptera</taxon>
    </lineage>
</organism>
<gene>
    <name evidence="2" type="ORF">L9F63_004110</name>
</gene>
<dbReference type="EMBL" id="JASPKZ010008354">
    <property type="protein sequence ID" value="KAJ9580237.1"/>
    <property type="molecule type" value="Genomic_DNA"/>
</dbReference>
<feature type="signal peptide" evidence="1">
    <location>
        <begin position="1"/>
        <end position="19"/>
    </location>
</feature>
<reference evidence="2" key="1">
    <citation type="journal article" date="2023" name="IScience">
        <title>Live-bearing cockroach genome reveals convergent evolutionary mechanisms linked to viviparity in insects and beyond.</title>
        <authorList>
            <person name="Fouks B."/>
            <person name="Harrison M.C."/>
            <person name="Mikhailova A.A."/>
            <person name="Marchal E."/>
            <person name="English S."/>
            <person name="Carruthers M."/>
            <person name="Jennings E.C."/>
            <person name="Chiamaka E.L."/>
            <person name="Frigard R.A."/>
            <person name="Pippel M."/>
            <person name="Attardo G.M."/>
            <person name="Benoit J.B."/>
            <person name="Bornberg-Bauer E."/>
            <person name="Tobe S.S."/>
        </authorList>
    </citation>
    <scope>NUCLEOTIDE SEQUENCE</scope>
    <source>
        <strain evidence="2">Stay&amp;Tobe</strain>
    </source>
</reference>
<proteinExistence type="predicted"/>
<protein>
    <submittedName>
        <fullName evidence="2">Uncharacterized protein</fullName>
    </submittedName>
</protein>
<sequence length="182" mass="20629">MAAILLFLVAVSLQKAVLGAGVTPQNKPNYTNSFLPPSVQIVHYLIDQTEYDINDHQYHVKFDGKTPIDFSTIAGIDKSRNDKETPTQKQLLNLHTLLVHEAKMQKIGKYQGYSDQVLEVLRETSKLTAVEQLEVVLKEALSRNNLKRSDTKHGADKVIKDLENSESDLYETIKDFEPLQYT</sequence>
<accession>A0AAD7ZH70</accession>